<dbReference type="PANTHER" id="PTHR42924">
    <property type="entry name" value="EXONUCLEASE"/>
    <property type="match status" value="1"/>
</dbReference>
<keyword evidence="3" id="KW-1185">Reference proteome</keyword>
<gene>
    <name evidence="2" type="ORF">QJS35_29730</name>
</gene>
<dbReference type="Gene3D" id="3.20.20.140">
    <property type="entry name" value="Metal-dependent hydrolases"/>
    <property type="match status" value="1"/>
</dbReference>
<name>A0ABV1L460_9BACL</name>
<dbReference type="RefSeq" id="WP_232190299.1">
    <property type="nucleotide sequence ID" value="NZ_JAIOAP010000032.1"/>
</dbReference>
<dbReference type="InterPro" id="IPR052018">
    <property type="entry name" value="PHP_domain"/>
</dbReference>
<organism evidence="2 3">
    <name type="scientific">Cohnella silvisoli</name>
    <dbReference type="NCBI Taxonomy" id="2873699"/>
    <lineage>
        <taxon>Bacteria</taxon>
        <taxon>Bacillati</taxon>
        <taxon>Bacillota</taxon>
        <taxon>Bacilli</taxon>
        <taxon>Bacillales</taxon>
        <taxon>Paenibacillaceae</taxon>
        <taxon>Cohnella</taxon>
    </lineage>
</organism>
<dbReference type="InterPro" id="IPR004013">
    <property type="entry name" value="PHP_dom"/>
</dbReference>
<dbReference type="Gene3D" id="1.10.150.650">
    <property type="match status" value="1"/>
</dbReference>
<dbReference type="InterPro" id="IPR016195">
    <property type="entry name" value="Pol/histidinol_Pase-like"/>
</dbReference>
<dbReference type="Pfam" id="PF02811">
    <property type="entry name" value="PHP"/>
    <property type="match status" value="1"/>
</dbReference>
<dbReference type="SUPFAM" id="SSF89550">
    <property type="entry name" value="PHP domain-like"/>
    <property type="match status" value="1"/>
</dbReference>
<dbReference type="Proteomes" id="UP001493487">
    <property type="component" value="Unassembled WGS sequence"/>
</dbReference>
<evidence type="ECO:0000259" key="1">
    <source>
        <dbReference type="SMART" id="SM00481"/>
    </source>
</evidence>
<feature type="domain" description="Polymerase/histidinol phosphatase N-terminal" evidence="1">
    <location>
        <begin position="5"/>
        <end position="70"/>
    </location>
</feature>
<proteinExistence type="predicted"/>
<dbReference type="SMART" id="SM00481">
    <property type="entry name" value="POLIIIAc"/>
    <property type="match status" value="1"/>
</dbReference>
<reference evidence="2 3" key="1">
    <citation type="journal article" date="2023" name="Genome Announc.">
        <title>Pan-Genome Analyses of the Genus Cohnella and Proposal of the Novel Species Cohnella silvisoli sp. nov., Isolated from Forest Soil.</title>
        <authorList>
            <person name="Wang C."/>
            <person name="Mao L."/>
            <person name="Bao G."/>
            <person name="Zhu H."/>
        </authorList>
    </citation>
    <scope>NUCLEOTIDE SEQUENCE [LARGE SCALE GENOMIC DNA]</scope>
    <source>
        <strain evidence="2 3">NL03-T5-1</strain>
    </source>
</reference>
<dbReference type="EMBL" id="JASKHM010000022">
    <property type="protein sequence ID" value="MEQ4486562.1"/>
    <property type="molecule type" value="Genomic_DNA"/>
</dbReference>
<comment type="caution">
    <text evidence="2">The sequence shown here is derived from an EMBL/GenBank/DDBJ whole genome shotgun (WGS) entry which is preliminary data.</text>
</comment>
<dbReference type="PANTHER" id="PTHR42924:SF3">
    <property type="entry name" value="POLYMERASE_HISTIDINOL PHOSPHATASE N-TERMINAL DOMAIN-CONTAINING PROTEIN"/>
    <property type="match status" value="1"/>
</dbReference>
<accession>A0ABV1L460</accession>
<protein>
    <submittedName>
        <fullName evidence="2">PHP domain-containing protein</fullName>
    </submittedName>
</protein>
<sequence>MKNRADLHTHTTASDGMFRPEVNVRLAKEAGLAAVAITDHDTVAGIPEALEAGQTYGIVVVPGVEISTAADGKDIHVLGYGFATDDPVLLERLLSLRNIRNRRNVDILAKLALLGMSVTQEELEAAAGKSSKSDGSVGRPHIAQVLVDKGYVTDIRAAFDRYLGEGKPAYANPSRISPAEAIRWIHDAGGTAIIAHPGLYDDDPLVLSLLDSAADGLEAFHSDHDPEMERRYEEWSVNRGKLVTGGSDFHGMKDGVAFHGALGNRSVEASVISRLLR</sequence>
<evidence type="ECO:0000313" key="3">
    <source>
        <dbReference type="Proteomes" id="UP001493487"/>
    </source>
</evidence>
<evidence type="ECO:0000313" key="2">
    <source>
        <dbReference type="EMBL" id="MEQ4486562.1"/>
    </source>
</evidence>
<dbReference type="InterPro" id="IPR003141">
    <property type="entry name" value="Pol/His_phosphatase_N"/>
</dbReference>
<dbReference type="CDD" id="cd07438">
    <property type="entry name" value="PHP_HisPPase_AMP"/>
    <property type="match status" value="1"/>
</dbReference>